<evidence type="ECO:0000256" key="1">
    <source>
        <dbReference type="ARBA" id="ARBA00022737"/>
    </source>
</evidence>
<dbReference type="InterPro" id="IPR000884">
    <property type="entry name" value="TSP1_rpt"/>
</dbReference>
<evidence type="ECO:0000313" key="4">
    <source>
        <dbReference type="EMBL" id="KAJ7352817.1"/>
    </source>
</evidence>
<dbReference type="AlphaFoldDB" id="A0A9X0CHN1"/>
<dbReference type="Pfam" id="PF00090">
    <property type="entry name" value="TSP_1"/>
    <property type="match status" value="2"/>
</dbReference>
<gene>
    <name evidence="4" type="primary">HMCN1_44</name>
    <name evidence="4" type="ORF">OS493_033627</name>
</gene>
<dbReference type="PROSITE" id="PS50092">
    <property type="entry name" value="TSP1"/>
    <property type="match status" value="2"/>
</dbReference>
<dbReference type="OrthoDB" id="5988289at2759"/>
<sequence length="111" mass="12394">MWGSWATWTACSKTCGYGIRERKHVCDNPKPAYNGASCVGIGYKKRRCHAYYPCPINGNWTSWGAWTPCTKTCGLSYRKRSRSCTNPPPQYNGSGCGGKNDQVERCKTPCK</sequence>
<reference evidence="4" key="1">
    <citation type="submission" date="2023-01" db="EMBL/GenBank/DDBJ databases">
        <title>Genome assembly of the deep-sea coral Lophelia pertusa.</title>
        <authorList>
            <person name="Herrera S."/>
            <person name="Cordes E."/>
        </authorList>
    </citation>
    <scope>NUCLEOTIDE SEQUENCE</scope>
    <source>
        <strain evidence="4">USNM1676648</strain>
        <tissue evidence="4">Polyp</tissue>
    </source>
</reference>
<dbReference type="SUPFAM" id="SSF82895">
    <property type="entry name" value="TSP-1 type 1 repeat"/>
    <property type="match status" value="2"/>
</dbReference>
<evidence type="ECO:0000313" key="5">
    <source>
        <dbReference type="Proteomes" id="UP001163046"/>
    </source>
</evidence>
<feature type="compositionally biased region" description="Basic and acidic residues" evidence="3">
    <location>
        <begin position="101"/>
        <end position="111"/>
    </location>
</feature>
<dbReference type="PRINTS" id="PR01705">
    <property type="entry name" value="TSP1REPEAT"/>
</dbReference>
<name>A0A9X0CHN1_9CNID</name>
<dbReference type="Proteomes" id="UP001163046">
    <property type="component" value="Unassembled WGS sequence"/>
</dbReference>
<evidence type="ECO:0000256" key="3">
    <source>
        <dbReference type="SAM" id="MobiDB-lite"/>
    </source>
</evidence>
<dbReference type="SMART" id="SM00209">
    <property type="entry name" value="TSP1"/>
    <property type="match status" value="2"/>
</dbReference>
<proteinExistence type="predicted"/>
<dbReference type="PANTHER" id="PTHR22906:SF53">
    <property type="entry name" value="HEMICENTIN-1"/>
    <property type="match status" value="1"/>
</dbReference>
<evidence type="ECO:0000256" key="2">
    <source>
        <dbReference type="ARBA" id="ARBA00023157"/>
    </source>
</evidence>
<keyword evidence="1" id="KW-0677">Repeat</keyword>
<dbReference type="InterPro" id="IPR036383">
    <property type="entry name" value="TSP1_rpt_sf"/>
</dbReference>
<dbReference type="FunFam" id="2.20.100.10:FF:000001">
    <property type="entry name" value="semaphorin-5A isoform X1"/>
    <property type="match status" value="2"/>
</dbReference>
<comment type="caution">
    <text evidence="4">The sequence shown here is derived from an EMBL/GenBank/DDBJ whole genome shotgun (WGS) entry which is preliminary data.</text>
</comment>
<protein>
    <submittedName>
        <fullName evidence="4">Hemicentin-1</fullName>
    </submittedName>
</protein>
<keyword evidence="2" id="KW-1015">Disulfide bond</keyword>
<organism evidence="4 5">
    <name type="scientific">Desmophyllum pertusum</name>
    <dbReference type="NCBI Taxonomy" id="174260"/>
    <lineage>
        <taxon>Eukaryota</taxon>
        <taxon>Metazoa</taxon>
        <taxon>Cnidaria</taxon>
        <taxon>Anthozoa</taxon>
        <taxon>Hexacorallia</taxon>
        <taxon>Scleractinia</taxon>
        <taxon>Caryophylliina</taxon>
        <taxon>Caryophylliidae</taxon>
        <taxon>Desmophyllum</taxon>
    </lineage>
</organism>
<keyword evidence="5" id="KW-1185">Reference proteome</keyword>
<dbReference type="Gene3D" id="2.20.100.10">
    <property type="entry name" value="Thrombospondin type-1 (TSP1) repeat"/>
    <property type="match status" value="2"/>
</dbReference>
<dbReference type="PANTHER" id="PTHR22906">
    <property type="entry name" value="PROPERDIN"/>
    <property type="match status" value="1"/>
</dbReference>
<dbReference type="EMBL" id="MU827346">
    <property type="protein sequence ID" value="KAJ7352817.1"/>
    <property type="molecule type" value="Genomic_DNA"/>
</dbReference>
<dbReference type="InterPro" id="IPR052065">
    <property type="entry name" value="Compl_asym_regulator"/>
</dbReference>
<accession>A0A9X0CHN1</accession>
<feature type="region of interest" description="Disordered" evidence="3">
    <location>
        <begin position="92"/>
        <end position="111"/>
    </location>
</feature>